<dbReference type="GO" id="GO:0016042">
    <property type="term" value="P:lipid catabolic process"/>
    <property type="evidence" value="ECO:0007669"/>
    <property type="project" value="UniProtKB-KW"/>
</dbReference>
<dbReference type="GO" id="GO:0016787">
    <property type="term" value="F:hydrolase activity"/>
    <property type="evidence" value="ECO:0007669"/>
    <property type="project" value="UniProtKB-KW"/>
</dbReference>
<evidence type="ECO:0000313" key="5">
    <source>
        <dbReference type="Proteomes" id="UP000447434"/>
    </source>
</evidence>
<dbReference type="EMBL" id="WOCE01000002">
    <property type="protein sequence ID" value="KAE9619298.1"/>
    <property type="molecule type" value="Genomic_DNA"/>
</dbReference>
<evidence type="ECO:0000256" key="2">
    <source>
        <dbReference type="ARBA" id="ARBA00022963"/>
    </source>
</evidence>
<organism evidence="4 5">
    <name type="scientific">Lupinus albus</name>
    <name type="common">White lupine</name>
    <name type="synonym">Lupinus termis</name>
    <dbReference type="NCBI Taxonomy" id="3870"/>
    <lineage>
        <taxon>Eukaryota</taxon>
        <taxon>Viridiplantae</taxon>
        <taxon>Streptophyta</taxon>
        <taxon>Embryophyta</taxon>
        <taxon>Tracheophyta</taxon>
        <taxon>Spermatophyta</taxon>
        <taxon>Magnoliopsida</taxon>
        <taxon>eudicotyledons</taxon>
        <taxon>Gunneridae</taxon>
        <taxon>Pentapetalae</taxon>
        <taxon>rosids</taxon>
        <taxon>fabids</taxon>
        <taxon>Fabales</taxon>
        <taxon>Fabaceae</taxon>
        <taxon>Papilionoideae</taxon>
        <taxon>50 kb inversion clade</taxon>
        <taxon>genistoids sensu lato</taxon>
        <taxon>core genistoids</taxon>
        <taxon>Genisteae</taxon>
        <taxon>Lupinus</taxon>
    </lineage>
</organism>
<dbReference type="Gene3D" id="3.40.50.1110">
    <property type="entry name" value="SGNH hydrolase"/>
    <property type="match status" value="1"/>
</dbReference>
<dbReference type="PANTHER" id="PTHR46020">
    <property type="entry name" value="OSJNBB0059K02.9 PROTEIN"/>
    <property type="match status" value="1"/>
</dbReference>
<protein>
    <submittedName>
        <fullName evidence="4">Putative carboxylesterase</fullName>
    </submittedName>
</protein>
<gene>
    <name evidence="4" type="ORF">Lalb_Chr02g0151621</name>
</gene>
<dbReference type="InterPro" id="IPR036514">
    <property type="entry name" value="SGNH_hydro_sf"/>
</dbReference>
<reference evidence="5" key="1">
    <citation type="journal article" date="2020" name="Nat. Commun.">
        <title>Genome sequence of the cluster root forming white lupin.</title>
        <authorList>
            <person name="Hufnagel B."/>
            <person name="Marques A."/>
            <person name="Soriano A."/>
            <person name="Marques L."/>
            <person name="Divol F."/>
            <person name="Doumas P."/>
            <person name="Sallet E."/>
            <person name="Mancinotti D."/>
            <person name="Carrere S."/>
            <person name="Marande W."/>
            <person name="Arribat S."/>
            <person name="Keller J."/>
            <person name="Huneau C."/>
            <person name="Blein T."/>
            <person name="Aime D."/>
            <person name="Laguerre M."/>
            <person name="Taylor J."/>
            <person name="Schubert V."/>
            <person name="Nelson M."/>
            <person name="Geu-Flores F."/>
            <person name="Crespi M."/>
            <person name="Gallardo-Guerrero K."/>
            <person name="Delaux P.-M."/>
            <person name="Salse J."/>
            <person name="Berges H."/>
            <person name="Guyot R."/>
            <person name="Gouzy J."/>
            <person name="Peret B."/>
        </authorList>
    </citation>
    <scope>NUCLEOTIDE SEQUENCE [LARGE SCALE GENOMIC DNA]</scope>
    <source>
        <strain evidence="5">cv. Amiga</strain>
    </source>
</reference>
<keyword evidence="3" id="KW-0443">Lipid metabolism</keyword>
<comment type="caution">
    <text evidence="4">The sequence shown here is derived from an EMBL/GenBank/DDBJ whole genome shotgun (WGS) entry which is preliminary data.</text>
</comment>
<evidence type="ECO:0000256" key="1">
    <source>
        <dbReference type="ARBA" id="ARBA00022801"/>
    </source>
</evidence>
<evidence type="ECO:0000256" key="3">
    <source>
        <dbReference type="ARBA" id="ARBA00023098"/>
    </source>
</evidence>
<proteinExistence type="predicted"/>
<dbReference type="AlphaFoldDB" id="A0A6A4QXZ9"/>
<accession>A0A6A4QXZ9</accession>
<keyword evidence="5" id="KW-1185">Reference proteome</keyword>
<evidence type="ECO:0000313" key="4">
    <source>
        <dbReference type="EMBL" id="KAE9619298.1"/>
    </source>
</evidence>
<dbReference type="PANTHER" id="PTHR46020:SF4">
    <property type="entry name" value="OS04G0650200 PROTEIN"/>
    <property type="match status" value="1"/>
</dbReference>
<dbReference type="OrthoDB" id="1600564at2759"/>
<name>A0A6A4QXZ9_LUPAL</name>
<keyword evidence="2" id="KW-0442">Lipid degradation</keyword>
<keyword evidence="1" id="KW-0378">Hydrolase</keyword>
<sequence>MLTYGYINNVAEVEGIKLFVFGDSYVDTGNNLNASSYKLPYGMTYPGTPNGRYGDGRILTDYIGNILFP</sequence>
<dbReference type="Proteomes" id="UP000447434">
    <property type="component" value="Chromosome 2"/>
</dbReference>